<feature type="region of interest" description="Disordered" evidence="1">
    <location>
        <begin position="59"/>
        <end position="108"/>
    </location>
</feature>
<evidence type="ECO:0000313" key="2">
    <source>
        <dbReference type="EMBL" id="GEE02996.1"/>
    </source>
</evidence>
<feature type="compositionally biased region" description="Basic and acidic residues" evidence="1">
    <location>
        <begin position="93"/>
        <end position="108"/>
    </location>
</feature>
<reference evidence="3" key="1">
    <citation type="submission" date="2019-06" db="EMBL/GenBank/DDBJ databases">
        <title>Gordonia isolated from sludge of a wastewater treatment plant.</title>
        <authorList>
            <person name="Tamura T."/>
            <person name="Aoyama K."/>
            <person name="Kang Y."/>
            <person name="Saito S."/>
            <person name="Akiyama N."/>
            <person name="Yazawa K."/>
            <person name="Gonoi T."/>
            <person name="Mikami Y."/>
        </authorList>
    </citation>
    <scope>NUCLEOTIDE SEQUENCE [LARGE SCALE GENOMIC DNA]</scope>
    <source>
        <strain evidence="3">NBRC 107696</strain>
    </source>
</reference>
<evidence type="ECO:0000313" key="3">
    <source>
        <dbReference type="Proteomes" id="UP000444960"/>
    </source>
</evidence>
<proteinExistence type="predicted"/>
<name>A0A7I9VC98_9ACTN</name>
<feature type="compositionally biased region" description="Polar residues" evidence="1">
    <location>
        <begin position="65"/>
        <end position="74"/>
    </location>
</feature>
<dbReference type="Proteomes" id="UP000444960">
    <property type="component" value="Unassembled WGS sequence"/>
</dbReference>
<evidence type="ECO:0008006" key="4">
    <source>
        <dbReference type="Google" id="ProtNLM"/>
    </source>
</evidence>
<dbReference type="AlphaFoldDB" id="A0A7I9VC98"/>
<gene>
    <name evidence="2" type="ORF">nbrc107696_34420</name>
</gene>
<accession>A0A7I9VC98</accession>
<dbReference type="Gene3D" id="1.20.140.10">
    <property type="entry name" value="Butyryl-CoA Dehydrogenase, subunit A, domain 3"/>
    <property type="match status" value="1"/>
</dbReference>
<comment type="caution">
    <text evidence="2">The sequence shown here is derived from an EMBL/GenBank/DDBJ whole genome shotgun (WGS) entry which is preliminary data.</text>
</comment>
<protein>
    <recommendedName>
        <fullName evidence="4">Acyl-CoA dehydrogenase C-terminal domain-containing protein</fullName>
    </recommendedName>
</protein>
<organism evidence="2 3">
    <name type="scientific">Gordonia spumicola</name>
    <dbReference type="NCBI Taxonomy" id="589161"/>
    <lineage>
        <taxon>Bacteria</taxon>
        <taxon>Bacillati</taxon>
        <taxon>Actinomycetota</taxon>
        <taxon>Actinomycetes</taxon>
        <taxon>Mycobacteriales</taxon>
        <taxon>Gordoniaceae</taxon>
        <taxon>Gordonia</taxon>
    </lineage>
</organism>
<keyword evidence="3" id="KW-1185">Reference proteome</keyword>
<evidence type="ECO:0000256" key="1">
    <source>
        <dbReference type="SAM" id="MobiDB-lite"/>
    </source>
</evidence>
<sequence length="108" mass="11808">MVKVSGVKALATTAALNVNSGIFEVIGAARDQSQVRLRPFLRNVRTHTRHDPVAYKIADVGKHPSTGSTRSQASPRRWSSELPVTEISPAPGECHRLARTIREPRNAT</sequence>
<dbReference type="EMBL" id="BJOV01000005">
    <property type="protein sequence ID" value="GEE02996.1"/>
    <property type="molecule type" value="Genomic_DNA"/>
</dbReference>